<dbReference type="EMBL" id="JAABOA010000921">
    <property type="protein sequence ID" value="KAF9582801.1"/>
    <property type="molecule type" value="Genomic_DNA"/>
</dbReference>
<protein>
    <submittedName>
        <fullName evidence="2">Uncharacterized protein</fullName>
    </submittedName>
</protein>
<comment type="caution">
    <text evidence="2">The sequence shown here is derived from an EMBL/GenBank/DDBJ whole genome shotgun (WGS) entry which is preliminary data.</text>
</comment>
<evidence type="ECO:0000313" key="3">
    <source>
        <dbReference type="Proteomes" id="UP000780801"/>
    </source>
</evidence>
<organism evidence="2 3">
    <name type="scientific">Lunasporangiospora selenospora</name>
    <dbReference type="NCBI Taxonomy" id="979761"/>
    <lineage>
        <taxon>Eukaryota</taxon>
        <taxon>Fungi</taxon>
        <taxon>Fungi incertae sedis</taxon>
        <taxon>Mucoromycota</taxon>
        <taxon>Mortierellomycotina</taxon>
        <taxon>Mortierellomycetes</taxon>
        <taxon>Mortierellales</taxon>
        <taxon>Mortierellaceae</taxon>
        <taxon>Lunasporangiospora</taxon>
    </lineage>
</organism>
<name>A0A9P6FY19_9FUNG</name>
<accession>A0A9P6FY19</accession>
<dbReference type="AlphaFoldDB" id="A0A9P6FY19"/>
<evidence type="ECO:0000256" key="1">
    <source>
        <dbReference type="SAM" id="MobiDB-lite"/>
    </source>
</evidence>
<feature type="region of interest" description="Disordered" evidence="1">
    <location>
        <begin position="1"/>
        <end position="22"/>
    </location>
</feature>
<evidence type="ECO:0000313" key="2">
    <source>
        <dbReference type="EMBL" id="KAF9582801.1"/>
    </source>
</evidence>
<sequence>MDQQSTGDALLDQPDQNFEDGSKELDGCTAWTDLVNDMAWVILPSLFNHEEYRTAKLSGKGEEYIKSNYTFYAPFTQIDNKRTWVYRVADSKSSKVEK</sequence>
<dbReference type="Proteomes" id="UP000780801">
    <property type="component" value="Unassembled WGS sequence"/>
</dbReference>
<keyword evidence="3" id="KW-1185">Reference proteome</keyword>
<gene>
    <name evidence="2" type="ORF">BGW38_010745</name>
</gene>
<reference evidence="2" key="1">
    <citation type="journal article" date="2020" name="Fungal Divers.">
        <title>Resolving the Mortierellaceae phylogeny through synthesis of multi-gene phylogenetics and phylogenomics.</title>
        <authorList>
            <person name="Vandepol N."/>
            <person name="Liber J."/>
            <person name="Desiro A."/>
            <person name="Na H."/>
            <person name="Kennedy M."/>
            <person name="Barry K."/>
            <person name="Grigoriev I.V."/>
            <person name="Miller A.N."/>
            <person name="O'Donnell K."/>
            <person name="Stajich J.E."/>
            <person name="Bonito G."/>
        </authorList>
    </citation>
    <scope>NUCLEOTIDE SEQUENCE</scope>
    <source>
        <strain evidence="2">KOD1015</strain>
    </source>
</reference>
<proteinExistence type="predicted"/>